<dbReference type="AlphaFoldDB" id="A0A5N5WHF8"/>
<reference evidence="1 2" key="1">
    <citation type="submission" date="2019-04" db="EMBL/GenBank/DDBJ databases">
        <title>Friends and foes A comparative genomics study of 23 Aspergillus species from section Flavi.</title>
        <authorList>
            <consortium name="DOE Joint Genome Institute"/>
            <person name="Kjaerbolling I."/>
            <person name="Vesth T."/>
            <person name="Frisvad J.C."/>
            <person name="Nybo J.L."/>
            <person name="Theobald S."/>
            <person name="Kildgaard S."/>
            <person name="Isbrandt T."/>
            <person name="Kuo A."/>
            <person name="Sato A."/>
            <person name="Lyhne E.K."/>
            <person name="Kogle M.E."/>
            <person name="Wiebenga A."/>
            <person name="Kun R.S."/>
            <person name="Lubbers R.J."/>
            <person name="Makela M.R."/>
            <person name="Barry K."/>
            <person name="Chovatia M."/>
            <person name="Clum A."/>
            <person name="Daum C."/>
            <person name="Haridas S."/>
            <person name="He G."/>
            <person name="LaButti K."/>
            <person name="Lipzen A."/>
            <person name="Mondo S."/>
            <person name="Riley R."/>
            <person name="Salamov A."/>
            <person name="Simmons B.A."/>
            <person name="Magnuson J.K."/>
            <person name="Henrissat B."/>
            <person name="Mortensen U.H."/>
            <person name="Larsen T.O."/>
            <person name="Devries R.P."/>
            <person name="Grigoriev I.V."/>
            <person name="Machida M."/>
            <person name="Baker S.E."/>
            <person name="Andersen M.R."/>
        </authorList>
    </citation>
    <scope>NUCLEOTIDE SEQUENCE [LARGE SCALE GENOMIC DNA]</scope>
    <source>
        <strain evidence="1 2">CBS 151.66</strain>
    </source>
</reference>
<evidence type="ECO:0000313" key="1">
    <source>
        <dbReference type="EMBL" id="KAB8067913.1"/>
    </source>
</evidence>
<dbReference type="EMBL" id="ML732432">
    <property type="protein sequence ID" value="KAB8067913.1"/>
    <property type="molecule type" value="Genomic_DNA"/>
</dbReference>
<evidence type="ECO:0000313" key="2">
    <source>
        <dbReference type="Proteomes" id="UP000326565"/>
    </source>
</evidence>
<proteinExistence type="predicted"/>
<gene>
    <name evidence="1" type="ORF">BDV29DRAFT_162886</name>
</gene>
<organism evidence="1 2">
    <name type="scientific">Aspergillus leporis</name>
    <dbReference type="NCBI Taxonomy" id="41062"/>
    <lineage>
        <taxon>Eukaryota</taxon>
        <taxon>Fungi</taxon>
        <taxon>Dikarya</taxon>
        <taxon>Ascomycota</taxon>
        <taxon>Pezizomycotina</taxon>
        <taxon>Eurotiomycetes</taxon>
        <taxon>Eurotiomycetidae</taxon>
        <taxon>Eurotiales</taxon>
        <taxon>Aspergillaceae</taxon>
        <taxon>Aspergillus</taxon>
        <taxon>Aspergillus subgen. Circumdati</taxon>
    </lineage>
</organism>
<protein>
    <submittedName>
        <fullName evidence="1">Uncharacterized protein</fullName>
    </submittedName>
</protein>
<accession>A0A5N5WHF8</accession>
<keyword evidence="2" id="KW-1185">Reference proteome</keyword>
<dbReference type="Proteomes" id="UP000326565">
    <property type="component" value="Unassembled WGS sequence"/>
</dbReference>
<name>A0A5N5WHF8_9EURO</name>
<sequence>MKGPLQSTVEKCLKDPNDLDNDACVTKYRGKSVHEKSKWIRNLLYEFEKKDKMNCSDRVQDKRETRERQEPHSQLLHADKEFDYILHIIDLIKGKQTAFFKASDRDIEKSVSIELLIKQDNELDEEQREKKNKILSKFGITFTIEELVDFKLLSQSDKKRFYRLACRLNLTRALARTDFAKRDEVLWRLAKNGNTGCLVMNLRTWRSAAQQRVDHDLKLLNTAFYGSPPRKLTA</sequence>